<dbReference type="InterPro" id="IPR029058">
    <property type="entry name" value="AB_hydrolase_fold"/>
</dbReference>
<keyword evidence="2" id="KW-0378">Hydrolase</keyword>
<comment type="caution">
    <text evidence="2">The sequence shown here is derived from an EMBL/GenBank/DDBJ whole genome shotgun (WGS) entry which is preliminary data.</text>
</comment>
<feature type="domain" description="AB hydrolase-1" evidence="1">
    <location>
        <begin position="48"/>
        <end position="287"/>
    </location>
</feature>
<organism evidence="2 3">
    <name type="scientific">Lasiosphaeria ovina</name>
    <dbReference type="NCBI Taxonomy" id="92902"/>
    <lineage>
        <taxon>Eukaryota</taxon>
        <taxon>Fungi</taxon>
        <taxon>Dikarya</taxon>
        <taxon>Ascomycota</taxon>
        <taxon>Pezizomycotina</taxon>
        <taxon>Sordariomycetes</taxon>
        <taxon>Sordariomycetidae</taxon>
        <taxon>Sordariales</taxon>
        <taxon>Lasiosphaeriaceae</taxon>
        <taxon>Lasiosphaeria</taxon>
    </lineage>
</organism>
<dbReference type="InterPro" id="IPR000073">
    <property type="entry name" value="AB_hydrolase_1"/>
</dbReference>
<dbReference type="Proteomes" id="UP001287356">
    <property type="component" value="Unassembled WGS sequence"/>
</dbReference>
<protein>
    <submittedName>
        <fullName evidence="2">Alpha/Beta hydrolase protein</fullName>
    </submittedName>
</protein>
<sequence>MATHQTAKTQYVSTPRGTKFAYRRLGTSGGTPLVILTHFRGVMDKLDPELVNALAAQRAVVLVDYAGVGLSTGAVATTMRQAADDVAEFLTLIGAREVDVLGFSLGGYVAQLLALNANGNPAAGLRVRKLILAGTASSAGPDVAASRHTDVRDYAAAQHVTPATFETLFFPKTSAGAAAAAQWWARVHERSRATSGEEPATWLSEGYVDGAAGLKAQVAQVAGYAAPETSQGLDGSYERLPELRIPVLVVNGHDDYMIPTANSFVLQQRLPSAQLVVYPDSGHGALFQYASLFAKHAVLFLEA</sequence>
<evidence type="ECO:0000259" key="1">
    <source>
        <dbReference type="Pfam" id="PF00561"/>
    </source>
</evidence>
<gene>
    <name evidence="2" type="ORF">B0T24DRAFT_722333</name>
</gene>
<dbReference type="EMBL" id="JAULSN010000006">
    <property type="protein sequence ID" value="KAK3369422.1"/>
    <property type="molecule type" value="Genomic_DNA"/>
</dbReference>
<dbReference type="Gene3D" id="3.40.50.1820">
    <property type="entry name" value="alpha/beta hydrolase"/>
    <property type="match status" value="1"/>
</dbReference>
<accession>A0AAE0K4C3</accession>
<dbReference type="Pfam" id="PF00561">
    <property type="entry name" value="Abhydrolase_1"/>
    <property type="match status" value="1"/>
</dbReference>
<evidence type="ECO:0000313" key="2">
    <source>
        <dbReference type="EMBL" id="KAK3369422.1"/>
    </source>
</evidence>
<reference evidence="2" key="1">
    <citation type="journal article" date="2023" name="Mol. Phylogenet. Evol.">
        <title>Genome-scale phylogeny and comparative genomics of the fungal order Sordariales.</title>
        <authorList>
            <person name="Hensen N."/>
            <person name="Bonometti L."/>
            <person name="Westerberg I."/>
            <person name="Brannstrom I.O."/>
            <person name="Guillou S."/>
            <person name="Cros-Aarteil S."/>
            <person name="Calhoun S."/>
            <person name="Haridas S."/>
            <person name="Kuo A."/>
            <person name="Mondo S."/>
            <person name="Pangilinan J."/>
            <person name="Riley R."/>
            <person name="LaButti K."/>
            <person name="Andreopoulos B."/>
            <person name="Lipzen A."/>
            <person name="Chen C."/>
            <person name="Yan M."/>
            <person name="Daum C."/>
            <person name="Ng V."/>
            <person name="Clum A."/>
            <person name="Steindorff A."/>
            <person name="Ohm R.A."/>
            <person name="Martin F."/>
            <person name="Silar P."/>
            <person name="Natvig D.O."/>
            <person name="Lalanne C."/>
            <person name="Gautier V."/>
            <person name="Ament-Velasquez S.L."/>
            <person name="Kruys A."/>
            <person name="Hutchinson M.I."/>
            <person name="Powell A.J."/>
            <person name="Barry K."/>
            <person name="Miller A.N."/>
            <person name="Grigoriev I.V."/>
            <person name="Debuchy R."/>
            <person name="Gladieux P."/>
            <person name="Hiltunen Thoren M."/>
            <person name="Johannesson H."/>
        </authorList>
    </citation>
    <scope>NUCLEOTIDE SEQUENCE</scope>
    <source>
        <strain evidence="2">CBS 958.72</strain>
    </source>
</reference>
<dbReference type="GO" id="GO:0016787">
    <property type="term" value="F:hydrolase activity"/>
    <property type="evidence" value="ECO:0007669"/>
    <property type="project" value="UniProtKB-KW"/>
</dbReference>
<proteinExistence type="predicted"/>
<reference evidence="2" key="2">
    <citation type="submission" date="2023-06" db="EMBL/GenBank/DDBJ databases">
        <authorList>
            <consortium name="Lawrence Berkeley National Laboratory"/>
            <person name="Haridas S."/>
            <person name="Hensen N."/>
            <person name="Bonometti L."/>
            <person name="Westerberg I."/>
            <person name="Brannstrom I.O."/>
            <person name="Guillou S."/>
            <person name="Cros-Aarteil S."/>
            <person name="Calhoun S."/>
            <person name="Kuo A."/>
            <person name="Mondo S."/>
            <person name="Pangilinan J."/>
            <person name="Riley R."/>
            <person name="Labutti K."/>
            <person name="Andreopoulos B."/>
            <person name="Lipzen A."/>
            <person name="Chen C."/>
            <person name="Yanf M."/>
            <person name="Daum C."/>
            <person name="Ng V."/>
            <person name="Clum A."/>
            <person name="Steindorff A."/>
            <person name="Ohm R."/>
            <person name="Martin F."/>
            <person name="Silar P."/>
            <person name="Natvig D."/>
            <person name="Lalanne C."/>
            <person name="Gautier V."/>
            <person name="Ament-Velasquez S.L."/>
            <person name="Kruys A."/>
            <person name="Hutchinson M.I."/>
            <person name="Powell A.J."/>
            <person name="Barry K."/>
            <person name="Miller A.N."/>
            <person name="Grigoriev I.V."/>
            <person name="Debuchy R."/>
            <person name="Gladieux P."/>
            <person name="Thoren M.H."/>
            <person name="Johannesson H."/>
        </authorList>
    </citation>
    <scope>NUCLEOTIDE SEQUENCE</scope>
    <source>
        <strain evidence="2">CBS 958.72</strain>
    </source>
</reference>
<dbReference type="SUPFAM" id="SSF53474">
    <property type="entry name" value="alpha/beta-Hydrolases"/>
    <property type="match status" value="1"/>
</dbReference>
<dbReference type="AlphaFoldDB" id="A0AAE0K4C3"/>
<name>A0AAE0K4C3_9PEZI</name>
<evidence type="ECO:0000313" key="3">
    <source>
        <dbReference type="Proteomes" id="UP001287356"/>
    </source>
</evidence>
<keyword evidence="3" id="KW-1185">Reference proteome</keyword>
<dbReference type="PANTHER" id="PTHR43433">
    <property type="entry name" value="HYDROLASE, ALPHA/BETA FOLD FAMILY PROTEIN"/>
    <property type="match status" value="1"/>
</dbReference>
<dbReference type="PANTHER" id="PTHR43433:SF5">
    <property type="entry name" value="AB HYDROLASE-1 DOMAIN-CONTAINING PROTEIN"/>
    <property type="match status" value="1"/>
</dbReference>
<dbReference type="InterPro" id="IPR050471">
    <property type="entry name" value="AB_hydrolase"/>
</dbReference>